<accession>A0A1Y0T1D1</accession>
<dbReference type="EMBL" id="JASZZX010000042">
    <property type="protein sequence ID" value="MDM3929638.1"/>
    <property type="molecule type" value="Genomic_DNA"/>
</dbReference>
<dbReference type="AlphaFoldDB" id="A0A1Y0T1D1"/>
<dbReference type="STRING" id="222805.AN480_10540"/>
<keyword evidence="5" id="KW-1185">Reference proteome</keyword>
<organism evidence="2 4">
    <name type="scientific">Mycobacterium intracellulare subsp. chimaera</name>
    <dbReference type="NCBI Taxonomy" id="222805"/>
    <lineage>
        <taxon>Bacteria</taxon>
        <taxon>Bacillati</taxon>
        <taxon>Actinomycetota</taxon>
        <taxon>Actinomycetes</taxon>
        <taxon>Mycobacteriales</taxon>
        <taxon>Mycobacteriaceae</taxon>
        <taxon>Mycobacterium</taxon>
        <taxon>Mycobacterium avium complex (MAC)</taxon>
    </lineage>
</organism>
<reference evidence="3" key="3">
    <citation type="submission" date="2023-06" db="EMBL/GenBank/DDBJ databases">
        <authorList>
            <person name="Spilker T."/>
        </authorList>
    </citation>
    <scope>NUCLEOTIDE SEQUENCE</scope>
    <source>
        <strain evidence="3">FLAC1071</strain>
    </source>
</reference>
<gene>
    <name evidence="2" type="ORF">MYCOZU2_02278</name>
    <name evidence="3" type="ORF">QRB35_27040</name>
</gene>
<feature type="transmembrane region" description="Helical" evidence="1">
    <location>
        <begin position="21"/>
        <end position="45"/>
    </location>
</feature>
<reference evidence="3" key="2">
    <citation type="submission" date="2023-06" db="EMBL/GenBank/DDBJ databases">
        <title>Itaconate inhibition of nontuberculous mycobacteria.</title>
        <authorList>
            <person name="Breen P."/>
            <person name="Zimbric M."/>
            <person name="Caverly L."/>
        </authorList>
    </citation>
    <scope>NUCLEOTIDE SEQUENCE</scope>
    <source>
        <strain evidence="3">FLAC1071</strain>
    </source>
</reference>
<dbReference type="RefSeq" id="WP_042911384.1">
    <property type="nucleotide sequence ID" value="NZ_CP012885.2"/>
</dbReference>
<dbReference type="Proteomes" id="UP000198286">
    <property type="component" value="Chromosome"/>
</dbReference>
<keyword evidence="1" id="KW-0472">Membrane</keyword>
<dbReference type="Proteomes" id="UP001529272">
    <property type="component" value="Unassembled WGS sequence"/>
</dbReference>
<protein>
    <submittedName>
        <fullName evidence="2">Family 3 adenylate cyclase</fullName>
    </submittedName>
</protein>
<evidence type="ECO:0000313" key="2">
    <source>
        <dbReference type="EMBL" id="ASL14692.1"/>
    </source>
</evidence>
<name>A0A1Y0T1D1_MYCIT</name>
<reference evidence="2 4" key="1">
    <citation type="journal article" date="2017" name="Lancet Infect. Dis.">
        <title>Global outbreak of severe Mycobacterium chimaera disease after cardiac surgery: a molecular epidemiological study.</title>
        <authorList>
            <person name="van Ingen J."/>
            <person name="Kohl T."/>
            <person name="Kranzer K."/>
            <person name="Hasse B."/>
            <person name="Keller P."/>
            <person name="Szafranska A."/>
            <person name="Hillemann D."/>
            <person name="Chand M."/>
            <person name="Schreiber P."/>
            <person name="Sommerstein R."/>
            <person name="Berger C."/>
            <person name="Genoni M."/>
            <person name="Ruegg C."/>
            <person name="Troillet N."/>
            <person name="Widmer A.F."/>
            <person name="Becker S.L."/>
            <person name="Herrmann M."/>
            <person name="Eckmanns T."/>
            <person name="Haller S."/>
            <person name="Hoeller C."/>
            <person name="Debast S.B."/>
            <person name="Wolfhagen M.J."/>
            <person name="Hopman J."/>
            <person name="Kluytmans J."/>
            <person name="Langelaar M."/>
            <person name="Notermans D.W."/>
            <person name="ten Oever J."/>
            <person name="van den Barselaar P."/>
            <person name="Vonk A.B.A."/>
            <person name="Vos M.C."/>
            <person name="Ahmed N."/>
            <person name="Brown T."/>
            <person name="Crook D."/>
            <person name="Lamagni T."/>
            <person name="Phin N."/>
            <person name="Smith E.G."/>
            <person name="Zambon M."/>
            <person name="Serr A."/>
            <person name="Goetting T."/>
            <person name="Ebner W."/>
            <person name="Thuermer A."/>
            <person name="Utpatel C."/>
            <person name="Sproer C."/>
            <person name="Bunk B."/>
            <person name="Nubel U."/>
            <person name="Bloemberg G."/>
            <person name="Bottger E."/>
            <person name="Niemann S."/>
            <person name="Wagner D."/>
            <person name="Sax H."/>
        </authorList>
    </citation>
    <scope>NUCLEOTIDE SEQUENCE [LARGE SCALE GENOMIC DNA]</scope>
    <source>
        <strain evidence="2 4">ZUERICH-2</strain>
    </source>
</reference>
<evidence type="ECO:0000313" key="3">
    <source>
        <dbReference type="EMBL" id="MDM3929638.1"/>
    </source>
</evidence>
<evidence type="ECO:0000313" key="4">
    <source>
        <dbReference type="Proteomes" id="UP000198286"/>
    </source>
</evidence>
<dbReference type="EMBL" id="CP015267">
    <property type="protein sequence ID" value="ASL14692.1"/>
    <property type="molecule type" value="Genomic_DNA"/>
</dbReference>
<feature type="transmembrane region" description="Helical" evidence="1">
    <location>
        <begin position="57"/>
        <end position="83"/>
    </location>
</feature>
<evidence type="ECO:0000256" key="1">
    <source>
        <dbReference type="SAM" id="Phobius"/>
    </source>
</evidence>
<keyword evidence="1" id="KW-1133">Transmembrane helix</keyword>
<proteinExistence type="predicted"/>
<sequence>MKLGRGVRRRQHPAGRAARALLVSGAIIPTILASALIAAMMFWALPSGAALNERHVLLLNVVTACIYSAISIPSAIVWGYLWLTIPASADEGIEGRTILARRHRSDCCARPSAR</sequence>
<evidence type="ECO:0000313" key="5">
    <source>
        <dbReference type="Proteomes" id="UP001529272"/>
    </source>
</evidence>
<keyword evidence="1" id="KW-0812">Transmembrane</keyword>
<dbReference type="KEGG" id="mchi:AN480_10540"/>